<dbReference type="PROSITE" id="PS00284">
    <property type="entry name" value="SERPIN"/>
    <property type="match status" value="1"/>
</dbReference>
<dbReference type="InterPro" id="IPR023795">
    <property type="entry name" value="Serpin_CS"/>
</dbReference>
<evidence type="ECO:0000256" key="3">
    <source>
        <dbReference type="SAM" id="SignalP"/>
    </source>
</evidence>
<dbReference type="Gene3D" id="2.30.39.10">
    <property type="entry name" value="Alpha-1-antitrypsin, domain 1"/>
    <property type="match status" value="1"/>
</dbReference>
<dbReference type="SUPFAM" id="SSF56574">
    <property type="entry name" value="Serpins"/>
    <property type="match status" value="1"/>
</dbReference>
<reference evidence="5" key="1">
    <citation type="submission" date="2021-04" db="EMBL/GenBank/DDBJ databases">
        <authorList>
            <consortium name="Molecular Ecology Group"/>
        </authorList>
    </citation>
    <scope>NUCLEOTIDE SEQUENCE</scope>
</reference>
<dbReference type="PANTHER" id="PTHR11461:SF211">
    <property type="entry name" value="GH10112P-RELATED"/>
    <property type="match status" value="1"/>
</dbReference>
<dbReference type="InterPro" id="IPR036186">
    <property type="entry name" value="Serpin_sf"/>
</dbReference>
<dbReference type="Pfam" id="PF00079">
    <property type="entry name" value="Serpin"/>
    <property type="match status" value="1"/>
</dbReference>
<evidence type="ECO:0000256" key="1">
    <source>
        <dbReference type="ARBA" id="ARBA00009500"/>
    </source>
</evidence>
<comment type="similarity">
    <text evidence="1 2">Belongs to the serpin family.</text>
</comment>
<dbReference type="Proteomes" id="UP000678393">
    <property type="component" value="Unassembled WGS sequence"/>
</dbReference>
<evidence type="ECO:0000256" key="2">
    <source>
        <dbReference type="RuleBase" id="RU000411"/>
    </source>
</evidence>
<accession>A0A8S3ZL77</accession>
<dbReference type="OrthoDB" id="1063785at2759"/>
<organism evidence="5 6">
    <name type="scientific">Candidula unifasciata</name>
    <dbReference type="NCBI Taxonomy" id="100452"/>
    <lineage>
        <taxon>Eukaryota</taxon>
        <taxon>Metazoa</taxon>
        <taxon>Spiralia</taxon>
        <taxon>Lophotrochozoa</taxon>
        <taxon>Mollusca</taxon>
        <taxon>Gastropoda</taxon>
        <taxon>Heterobranchia</taxon>
        <taxon>Euthyneura</taxon>
        <taxon>Panpulmonata</taxon>
        <taxon>Eupulmonata</taxon>
        <taxon>Stylommatophora</taxon>
        <taxon>Helicina</taxon>
        <taxon>Helicoidea</taxon>
        <taxon>Geomitridae</taxon>
        <taxon>Candidula</taxon>
    </lineage>
</organism>
<protein>
    <recommendedName>
        <fullName evidence="4">Serpin domain-containing protein</fullName>
    </recommendedName>
</protein>
<gene>
    <name evidence="5" type="ORF">CUNI_LOCUS13978</name>
</gene>
<dbReference type="SMART" id="SM00093">
    <property type="entry name" value="SERPIN"/>
    <property type="match status" value="1"/>
</dbReference>
<feature type="signal peptide" evidence="3">
    <location>
        <begin position="1"/>
        <end position="19"/>
    </location>
</feature>
<dbReference type="GO" id="GO:0004867">
    <property type="term" value="F:serine-type endopeptidase inhibitor activity"/>
    <property type="evidence" value="ECO:0007669"/>
    <property type="project" value="InterPro"/>
</dbReference>
<dbReference type="PANTHER" id="PTHR11461">
    <property type="entry name" value="SERINE PROTEASE INHIBITOR, SERPIN"/>
    <property type="match status" value="1"/>
</dbReference>
<dbReference type="InterPro" id="IPR042178">
    <property type="entry name" value="Serpin_sf_1"/>
</dbReference>
<dbReference type="AlphaFoldDB" id="A0A8S3ZL77"/>
<dbReference type="Gene3D" id="3.30.497.10">
    <property type="entry name" value="Antithrombin, subunit I, domain 2"/>
    <property type="match status" value="1"/>
</dbReference>
<evidence type="ECO:0000259" key="4">
    <source>
        <dbReference type="SMART" id="SM00093"/>
    </source>
</evidence>
<dbReference type="EMBL" id="CAJHNH020003057">
    <property type="protein sequence ID" value="CAG5128420.1"/>
    <property type="molecule type" value="Genomic_DNA"/>
</dbReference>
<feature type="chain" id="PRO_5035852451" description="Serpin domain-containing protein" evidence="3">
    <location>
        <begin position="20"/>
        <end position="341"/>
    </location>
</feature>
<dbReference type="GO" id="GO:0005615">
    <property type="term" value="C:extracellular space"/>
    <property type="evidence" value="ECO:0007669"/>
    <property type="project" value="InterPro"/>
</dbReference>
<dbReference type="InterPro" id="IPR042185">
    <property type="entry name" value="Serpin_sf_2"/>
</dbReference>
<name>A0A8S3ZL77_9EUPU</name>
<evidence type="ECO:0000313" key="5">
    <source>
        <dbReference type="EMBL" id="CAG5128420.1"/>
    </source>
</evidence>
<evidence type="ECO:0000313" key="6">
    <source>
        <dbReference type="Proteomes" id="UP000678393"/>
    </source>
</evidence>
<sequence>MKQTLLCLTLLLVVNAARGHDIHPLTSASSFFSQLLFQKIALNETTLYCLPEYRIISLNFILVPPTTPLLVKYTEALKVFFYTGVGKYDYVAVGGPERPINEFVERKTLGYIPGLLPSGFITPETSVTGISVFYLNATWKVPFDPSKTRKHEFINVCEVGAQVELMNDIRYANVRTNVLGSTVLELPFAGDRISFYAVLPDQLEGLSSLEGSLTNPNNFNQLFTELKSCYTKISIPRFKVLSKFSLRQPLEQLGITRVFSQREAELRGISENRLHVSQLVHSLFFEITEAGTIPVAPAPAPQPGPLNQQNPQVTFNADRPFLFFVRDKVSLQILVQGKFSG</sequence>
<proteinExistence type="inferred from homology"/>
<keyword evidence="6" id="KW-1185">Reference proteome</keyword>
<comment type="caution">
    <text evidence="5">The sequence shown here is derived from an EMBL/GenBank/DDBJ whole genome shotgun (WGS) entry which is preliminary data.</text>
</comment>
<keyword evidence="3" id="KW-0732">Signal</keyword>
<dbReference type="InterPro" id="IPR023796">
    <property type="entry name" value="Serpin_dom"/>
</dbReference>
<dbReference type="InterPro" id="IPR000215">
    <property type="entry name" value="Serpin_fam"/>
</dbReference>
<feature type="domain" description="Serpin" evidence="4">
    <location>
        <begin position="20"/>
        <end position="340"/>
    </location>
</feature>